<reference evidence="1" key="1">
    <citation type="submission" date="2019-04" db="EMBL/GenBank/DDBJ databases">
        <title>Microbes associate with the intestines of laboratory mice.</title>
        <authorList>
            <person name="Navarre W."/>
            <person name="Wong E."/>
            <person name="Huang K.C."/>
            <person name="Tropini C."/>
            <person name="Ng K."/>
            <person name="Yu B."/>
        </authorList>
    </citation>
    <scope>NUCLEOTIDE SEQUENCE</scope>
    <source>
        <strain evidence="1">NM86_A22</strain>
    </source>
</reference>
<gene>
    <name evidence="1" type="ORF">E5990_08870</name>
</gene>
<proteinExistence type="predicted"/>
<name>A0AC61S4P1_9BACT</name>
<sequence length="217" mass="24201">MKKLVIFDLDGTLLNTIDDLGHATNYALEKMGYAPHPLNAYPAMVGNGVTKLLERALPAEVSTDPLQLQHTRSWFQQYYDLHSTDHSKPYDGITELLSTLAERNINMAVASNKYHDAVLQLVGHYFPTIPWVSVWGQKEGMPVKPDPSIVFGILNDCPTNKSDVLYVGDSGVDIKTARRACVESVGVTWGFRSKQELEEAYADHIVSEPHEILDYIG</sequence>
<keyword evidence="1" id="KW-0378">Hydrolase</keyword>
<evidence type="ECO:0000313" key="2">
    <source>
        <dbReference type="Proteomes" id="UP000305401"/>
    </source>
</evidence>
<accession>A0AC61S4P1</accession>
<evidence type="ECO:0000313" key="1">
    <source>
        <dbReference type="EMBL" id="THG45489.1"/>
    </source>
</evidence>
<dbReference type="EMBL" id="SSTG01000129">
    <property type="protein sequence ID" value="THG45489.1"/>
    <property type="molecule type" value="Genomic_DNA"/>
</dbReference>
<dbReference type="Proteomes" id="UP000305401">
    <property type="component" value="Unassembled WGS sequence"/>
</dbReference>
<protein>
    <submittedName>
        <fullName evidence="1">HAD family hydrolase</fullName>
    </submittedName>
</protein>
<keyword evidence="2" id="KW-1185">Reference proteome</keyword>
<comment type="caution">
    <text evidence="1">The sequence shown here is derived from an EMBL/GenBank/DDBJ whole genome shotgun (WGS) entry which is preliminary data.</text>
</comment>
<organism evidence="1 2">
    <name type="scientific">Muribaculum caecicola</name>
    <dbReference type="NCBI Taxonomy" id="3038144"/>
    <lineage>
        <taxon>Bacteria</taxon>
        <taxon>Pseudomonadati</taxon>
        <taxon>Bacteroidota</taxon>
        <taxon>Bacteroidia</taxon>
        <taxon>Bacteroidales</taxon>
        <taxon>Muribaculaceae</taxon>
        <taxon>Muribaculum</taxon>
    </lineage>
</organism>